<dbReference type="PANTHER" id="PTHR44169">
    <property type="entry name" value="NADPH-DEPENDENT 1-ACYLDIHYDROXYACETONE PHOSPHATE REDUCTASE"/>
    <property type="match status" value="1"/>
</dbReference>
<name>A0ABR6WIP4_9FIRM</name>
<dbReference type="RefSeq" id="WP_148602904.1">
    <property type="nucleotide sequence ID" value="NZ_RXYB01000004.1"/>
</dbReference>
<dbReference type="PANTHER" id="PTHR44169:SF6">
    <property type="entry name" value="NADPH-DEPENDENT 1-ACYLDIHYDROXYACETONE PHOSPHATE REDUCTASE"/>
    <property type="match status" value="1"/>
</dbReference>
<proteinExistence type="inferred from homology"/>
<gene>
    <name evidence="3" type="ORF">GH807_03050</name>
</gene>
<dbReference type="InterPro" id="IPR036291">
    <property type="entry name" value="NAD(P)-bd_dom_sf"/>
</dbReference>
<evidence type="ECO:0000256" key="2">
    <source>
        <dbReference type="ARBA" id="ARBA00023002"/>
    </source>
</evidence>
<evidence type="ECO:0000256" key="1">
    <source>
        <dbReference type="ARBA" id="ARBA00006484"/>
    </source>
</evidence>
<keyword evidence="2" id="KW-0560">Oxidoreductase</keyword>
<protein>
    <submittedName>
        <fullName evidence="3">SDR family NAD(P)-dependent oxidoreductase</fullName>
    </submittedName>
</protein>
<evidence type="ECO:0000313" key="3">
    <source>
        <dbReference type="EMBL" id="MBC3796030.1"/>
    </source>
</evidence>
<dbReference type="SUPFAM" id="SSF51735">
    <property type="entry name" value="NAD(P)-binding Rossmann-fold domains"/>
    <property type="match status" value="1"/>
</dbReference>
<sequence length="134" mass="15128">MDGKFAQPINGAYCASKFAVEALSDALRLELHSNNIQVTVIEPGPMNTNFFKTLDNNSNALSSDTNSCYARFYESDASNRKKQKFAESKKAAKTISDIIMKSRLNARYQVAVPFSYNMITHFPDSLKEYILKNR</sequence>
<keyword evidence="4" id="KW-1185">Reference proteome</keyword>
<dbReference type="InterPro" id="IPR002347">
    <property type="entry name" value="SDR_fam"/>
</dbReference>
<dbReference type="Pfam" id="PF00106">
    <property type="entry name" value="adh_short"/>
    <property type="match status" value="1"/>
</dbReference>
<organism evidence="3 4">
    <name type="scientific">Acetobacterium tundrae</name>
    <dbReference type="NCBI Taxonomy" id="132932"/>
    <lineage>
        <taxon>Bacteria</taxon>
        <taxon>Bacillati</taxon>
        <taxon>Bacillota</taxon>
        <taxon>Clostridia</taxon>
        <taxon>Eubacteriales</taxon>
        <taxon>Eubacteriaceae</taxon>
        <taxon>Acetobacterium</taxon>
    </lineage>
</organism>
<comment type="caution">
    <text evidence="3">The sequence shown here is derived from an EMBL/GenBank/DDBJ whole genome shotgun (WGS) entry which is preliminary data.</text>
</comment>
<reference evidence="3 4" key="1">
    <citation type="journal article" date="2020" name="mSystems">
        <title>Defining Genomic and Predicted Metabolic Features of the Acetobacterium Genus.</title>
        <authorList>
            <person name="Ross D.E."/>
            <person name="Marshall C.W."/>
            <person name="Gulliver D."/>
            <person name="May H.D."/>
            <person name="Norman R.S."/>
        </authorList>
    </citation>
    <scope>NUCLEOTIDE SEQUENCE [LARGE SCALE GENOMIC DNA]</scope>
    <source>
        <strain evidence="3 4">DSM 9173</strain>
    </source>
</reference>
<comment type="similarity">
    <text evidence="1">Belongs to the short-chain dehydrogenases/reductases (SDR) family.</text>
</comment>
<dbReference type="EMBL" id="WJBB01000003">
    <property type="protein sequence ID" value="MBC3796030.1"/>
    <property type="molecule type" value="Genomic_DNA"/>
</dbReference>
<dbReference type="Proteomes" id="UP000653358">
    <property type="component" value="Unassembled WGS sequence"/>
</dbReference>
<evidence type="ECO:0000313" key="4">
    <source>
        <dbReference type="Proteomes" id="UP000653358"/>
    </source>
</evidence>
<accession>A0ABR6WIP4</accession>
<dbReference type="Gene3D" id="3.40.50.720">
    <property type="entry name" value="NAD(P)-binding Rossmann-like Domain"/>
    <property type="match status" value="1"/>
</dbReference>